<proteinExistence type="predicted"/>
<reference evidence="2 3" key="1">
    <citation type="submission" date="2023-10" db="EMBL/GenBank/DDBJ databases">
        <title>Genome-Wide Identification Analysis in wild type Solanum Pinnatisectum Reveals Some Genes Defensing Phytophthora Infestans.</title>
        <authorList>
            <person name="Sun C."/>
        </authorList>
    </citation>
    <scope>NUCLEOTIDE SEQUENCE [LARGE SCALE GENOMIC DNA]</scope>
    <source>
        <strain evidence="2">LQN</strain>
        <tissue evidence="2">Leaf</tissue>
    </source>
</reference>
<name>A0AAV9M7Z8_9SOLN</name>
<dbReference type="EMBL" id="JAWPEI010000002">
    <property type="protein sequence ID" value="KAK4734170.1"/>
    <property type="molecule type" value="Genomic_DNA"/>
</dbReference>
<dbReference type="Proteomes" id="UP001311915">
    <property type="component" value="Unassembled WGS sequence"/>
</dbReference>
<feature type="region of interest" description="Disordered" evidence="1">
    <location>
        <begin position="1"/>
        <end position="20"/>
    </location>
</feature>
<gene>
    <name evidence="2" type="ORF">R3W88_008431</name>
</gene>
<sequence>MDRNVKNLCPRGSSGSKKKISKRCSTSKFYARMPNAPTSEIGEISVGAHDMNERDLQENYGTEEQNEVEVEQNNCDNNDDDVTPTSPTIIISNTQSRTCNLPPLPVKERKKKTSLV</sequence>
<organism evidence="2 3">
    <name type="scientific">Solanum pinnatisectum</name>
    <name type="common">tansyleaf nightshade</name>
    <dbReference type="NCBI Taxonomy" id="50273"/>
    <lineage>
        <taxon>Eukaryota</taxon>
        <taxon>Viridiplantae</taxon>
        <taxon>Streptophyta</taxon>
        <taxon>Embryophyta</taxon>
        <taxon>Tracheophyta</taxon>
        <taxon>Spermatophyta</taxon>
        <taxon>Magnoliopsida</taxon>
        <taxon>eudicotyledons</taxon>
        <taxon>Gunneridae</taxon>
        <taxon>Pentapetalae</taxon>
        <taxon>asterids</taxon>
        <taxon>lamiids</taxon>
        <taxon>Solanales</taxon>
        <taxon>Solanaceae</taxon>
        <taxon>Solanoideae</taxon>
        <taxon>Solaneae</taxon>
        <taxon>Solanum</taxon>
    </lineage>
</organism>
<protein>
    <submittedName>
        <fullName evidence="2">Uncharacterized protein</fullName>
    </submittedName>
</protein>
<accession>A0AAV9M7Z8</accession>
<evidence type="ECO:0000256" key="1">
    <source>
        <dbReference type="SAM" id="MobiDB-lite"/>
    </source>
</evidence>
<evidence type="ECO:0000313" key="2">
    <source>
        <dbReference type="EMBL" id="KAK4734170.1"/>
    </source>
</evidence>
<keyword evidence="3" id="KW-1185">Reference proteome</keyword>
<evidence type="ECO:0000313" key="3">
    <source>
        <dbReference type="Proteomes" id="UP001311915"/>
    </source>
</evidence>
<dbReference type="AlphaFoldDB" id="A0AAV9M7Z8"/>
<comment type="caution">
    <text evidence="2">The sequence shown here is derived from an EMBL/GenBank/DDBJ whole genome shotgun (WGS) entry which is preliminary data.</text>
</comment>